<dbReference type="EMBL" id="JAHLFT010000100">
    <property type="protein sequence ID" value="MBU3829010.1"/>
    <property type="molecule type" value="Genomic_DNA"/>
</dbReference>
<protein>
    <submittedName>
        <fullName evidence="2">Uncharacterized protein</fullName>
    </submittedName>
</protein>
<name>A0A9E2NUD5_9LACO</name>
<reference evidence="2" key="1">
    <citation type="journal article" date="2021" name="PeerJ">
        <title>Extensive microbial diversity within the chicken gut microbiome revealed by metagenomics and culture.</title>
        <authorList>
            <person name="Gilroy R."/>
            <person name="Ravi A."/>
            <person name="Getino M."/>
            <person name="Pursley I."/>
            <person name="Horton D.L."/>
            <person name="Alikhan N.F."/>
            <person name="Baker D."/>
            <person name="Gharbi K."/>
            <person name="Hall N."/>
            <person name="Watson M."/>
            <person name="Adriaenssens E.M."/>
            <person name="Foster-Nyarko E."/>
            <person name="Jarju S."/>
            <person name="Secka A."/>
            <person name="Antonio M."/>
            <person name="Oren A."/>
            <person name="Chaudhuri R.R."/>
            <person name="La Ragione R."/>
            <person name="Hildebrand F."/>
            <person name="Pallen M.J."/>
        </authorList>
    </citation>
    <scope>NUCLEOTIDE SEQUENCE</scope>
    <source>
        <strain evidence="2">F6-686</strain>
    </source>
</reference>
<evidence type="ECO:0000313" key="2">
    <source>
        <dbReference type="EMBL" id="MBU3829010.1"/>
    </source>
</evidence>
<feature type="transmembrane region" description="Helical" evidence="1">
    <location>
        <begin position="45"/>
        <end position="65"/>
    </location>
</feature>
<sequence>MDFIAVIVIIVLLLLSFWERGYEKHQKQKNASWELSKNELLFKKILNALVIIAIIWLLISIFMFITHPERM</sequence>
<dbReference type="AlphaFoldDB" id="A0A9E2NUD5"/>
<gene>
    <name evidence="2" type="ORF">H9806_07830</name>
</gene>
<keyword evidence="1" id="KW-1133">Transmembrane helix</keyword>
<keyword evidence="1" id="KW-0812">Transmembrane</keyword>
<organism evidence="2 3">
    <name type="scientific">Candidatus Lactobacillus pullistercoris</name>
    <dbReference type="NCBI Taxonomy" id="2838636"/>
    <lineage>
        <taxon>Bacteria</taxon>
        <taxon>Bacillati</taxon>
        <taxon>Bacillota</taxon>
        <taxon>Bacilli</taxon>
        <taxon>Lactobacillales</taxon>
        <taxon>Lactobacillaceae</taxon>
        <taxon>Lactobacillus</taxon>
    </lineage>
</organism>
<evidence type="ECO:0000313" key="3">
    <source>
        <dbReference type="Proteomes" id="UP000823844"/>
    </source>
</evidence>
<dbReference type="Proteomes" id="UP000823844">
    <property type="component" value="Unassembled WGS sequence"/>
</dbReference>
<keyword evidence="1" id="KW-0472">Membrane</keyword>
<reference evidence="2" key="2">
    <citation type="submission" date="2021-04" db="EMBL/GenBank/DDBJ databases">
        <authorList>
            <person name="Gilroy R."/>
        </authorList>
    </citation>
    <scope>NUCLEOTIDE SEQUENCE</scope>
    <source>
        <strain evidence="2">F6-686</strain>
    </source>
</reference>
<comment type="caution">
    <text evidence="2">The sequence shown here is derived from an EMBL/GenBank/DDBJ whole genome shotgun (WGS) entry which is preliminary data.</text>
</comment>
<accession>A0A9E2NUD5</accession>
<proteinExistence type="predicted"/>
<evidence type="ECO:0000256" key="1">
    <source>
        <dbReference type="SAM" id="Phobius"/>
    </source>
</evidence>